<gene>
    <name evidence="5" type="ORF">GCM10009798_33260</name>
</gene>
<dbReference type="PROSITE" id="PS50043">
    <property type="entry name" value="HTH_LUXR_2"/>
    <property type="match status" value="1"/>
</dbReference>
<dbReference type="CDD" id="cd06170">
    <property type="entry name" value="LuxR_C_like"/>
    <property type="match status" value="1"/>
</dbReference>
<proteinExistence type="predicted"/>
<sequence>MPALTRADDAARQPRSLRVVVASHREIVARGLVSILADHPEDVVVSVASSLRSVGPTVDVVLYDLALLDDTGPTPLQDLIRAAGGRVIGIAEPSDGVHRNLAEQYGVAGCVPTGAHGGELLAAITAVAAGRRLPRPVEERGPLTPREAEILALIVQGLSNAEIARELVISPNTLKSHIRQAYRHIDVTTRAQAVAWATQRGVV</sequence>
<dbReference type="SMART" id="SM00421">
    <property type="entry name" value="HTH_LUXR"/>
    <property type="match status" value="1"/>
</dbReference>
<protein>
    <submittedName>
        <fullName evidence="5">Response regulator transcription factor</fullName>
    </submittedName>
</protein>
<dbReference type="Pfam" id="PF00196">
    <property type="entry name" value="GerE"/>
    <property type="match status" value="1"/>
</dbReference>
<keyword evidence="3" id="KW-0804">Transcription</keyword>
<evidence type="ECO:0000256" key="2">
    <source>
        <dbReference type="ARBA" id="ARBA00023125"/>
    </source>
</evidence>
<evidence type="ECO:0000313" key="5">
    <source>
        <dbReference type="EMBL" id="GAA1969913.1"/>
    </source>
</evidence>
<dbReference type="PRINTS" id="PR00038">
    <property type="entry name" value="HTHLUXR"/>
</dbReference>
<reference evidence="5 6" key="1">
    <citation type="journal article" date="2019" name="Int. J. Syst. Evol. Microbiol.">
        <title>The Global Catalogue of Microorganisms (GCM) 10K type strain sequencing project: providing services to taxonomists for standard genome sequencing and annotation.</title>
        <authorList>
            <consortium name="The Broad Institute Genomics Platform"/>
            <consortium name="The Broad Institute Genome Sequencing Center for Infectious Disease"/>
            <person name="Wu L."/>
            <person name="Ma J."/>
        </authorList>
    </citation>
    <scope>NUCLEOTIDE SEQUENCE [LARGE SCALE GENOMIC DNA]</scope>
    <source>
        <strain evidence="5 6">JCM 15309</strain>
    </source>
</reference>
<evidence type="ECO:0000259" key="4">
    <source>
        <dbReference type="PROSITE" id="PS50043"/>
    </source>
</evidence>
<dbReference type="SUPFAM" id="SSF52172">
    <property type="entry name" value="CheY-like"/>
    <property type="match status" value="1"/>
</dbReference>
<dbReference type="PANTHER" id="PTHR44688:SF16">
    <property type="entry name" value="DNA-BINDING TRANSCRIPTIONAL ACTIVATOR DEVR_DOSR"/>
    <property type="match status" value="1"/>
</dbReference>
<dbReference type="EMBL" id="BAAAPB010000004">
    <property type="protein sequence ID" value="GAA1969913.1"/>
    <property type="molecule type" value="Genomic_DNA"/>
</dbReference>
<comment type="caution">
    <text evidence="5">The sequence shown here is derived from an EMBL/GenBank/DDBJ whole genome shotgun (WGS) entry which is preliminary data.</text>
</comment>
<dbReference type="Proteomes" id="UP001500571">
    <property type="component" value="Unassembled WGS sequence"/>
</dbReference>
<evidence type="ECO:0000256" key="1">
    <source>
        <dbReference type="ARBA" id="ARBA00023015"/>
    </source>
</evidence>
<dbReference type="InterPro" id="IPR011006">
    <property type="entry name" value="CheY-like_superfamily"/>
</dbReference>
<keyword evidence="1" id="KW-0805">Transcription regulation</keyword>
<evidence type="ECO:0000256" key="3">
    <source>
        <dbReference type="ARBA" id="ARBA00023163"/>
    </source>
</evidence>
<dbReference type="InterPro" id="IPR000792">
    <property type="entry name" value="Tscrpt_reg_LuxR_C"/>
</dbReference>
<feature type="domain" description="HTH luxR-type" evidence="4">
    <location>
        <begin position="136"/>
        <end position="201"/>
    </location>
</feature>
<dbReference type="InterPro" id="IPR016032">
    <property type="entry name" value="Sig_transdc_resp-reg_C-effctor"/>
</dbReference>
<name>A0ABN2RJC9_9ACTN</name>
<evidence type="ECO:0000313" key="6">
    <source>
        <dbReference type="Proteomes" id="UP001500571"/>
    </source>
</evidence>
<accession>A0ABN2RJC9</accession>
<dbReference type="PANTHER" id="PTHR44688">
    <property type="entry name" value="DNA-BINDING TRANSCRIPTIONAL ACTIVATOR DEVR_DOSR"/>
    <property type="match status" value="1"/>
</dbReference>
<dbReference type="SUPFAM" id="SSF46894">
    <property type="entry name" value="C-terminal effector domain of the bipartite response regulators"/>
    <property type="match status" value="1"/>
</dbReference>
<dbReference type="Gene3D" id="3.40.50.2300">
    <property type="match status" value="1"/>
</dbReference>
<keyword evidence="2" id="KW-0238">DNA-binding</keyword>
<keyword evidence="6" id="KW-1185">Reference proteome</keyword>
<dbReference type="RefSeq" id="WP_344046718.1">
    <property type="nucleotide sequence ID" value="NZ_BAAAPB010000004.1"/>
</dbReference>
<organism evidence="5 6">
    <name type="scientific">Nocardioides panacihumi</name>
    <dbReference type="NCBI Taxonomy" id="400774"/>
    <lineage>
        <taxon>Bacteria</taxon>
        <taxon>Bacillati</taxon>
        <taxon>Actinomycetota</taxon>
        <taxon>Actinomycetes</taxon>
        <taxon>Propionibacteriales</taxon>
        <taxon>Nocardioidaceae</taxon>
        <taxon>Nocardioides</taxon>
    </lineage>
</organism>